<dbReference type="AlphaFoldDB" id="A0A0B6TTJ5"/>
<dbReference type="STRING" id="1224162.B840_06370"/>
<evidence type="ECO:0000256" key="1">
    <source>
        <dbReference type="SAM" id="Phobius"/>
    </source>
</evidence>
<dbReference type="OrthoDB" id="4421883at2"/>
<feature type="transmembrane region" description="Helical" evidence="1">
    <location>
        <begin position="20"/>
        <end position="40"/>
    </location>
</feature>
<evidence type="ECO:0000313" key="3">
    <source>
        <dbReference type="Proteomes" id="UP000031928"/>
    </source>
</evidence>
<dbReference type="HOGENOM" id="CLU_138406_0_0_11"/>
<sequence length="132" mass="14272">MSQKNSGPEPTFRVPLALRVGGAFMALAVALLVFAVVAVFSDGWMAPYVVTPRFLAILVAAMILGAFATIRRDQAASRTQVIALIIALALVILTRFFPNEGIYVMAQYWLAMYAVAAFLSGLVIRRALIPKA</sequence>
<accession>A0A0B6TTJ5</accession>
<dbReference type="EMBL" id="CP007790">
    <property type="protein sequence ID" value="AJK68880.1"/>
    <property type="molecule type" value="Genomic_DNA"/>
</dbReference>
<feature type="transmembrane region" description="Helical" evidence="1">
    <location>
        <begin position="81"/>
        <end position="98"/>
    </location>
</feature>
<feature type="transmembrane region" description="Helical" evidence="1">
    <location>
        <begin position="46"/>
        <end position="69"/>
    </location>
</feature>
<gene>
    <name evidence="2" type="ORF">B840_06370</name>
</gene>
<keyword evidence="1" id="KW-0472">Membrane</keyword>
<keyword evidence="1" id="KW-0812">Transmembrane</keyword>
<organism evidence="2 3">
    <name type="scientific">Corynebacterium marinum DSM 44953</name>
    <dbReference type="NCBI Taxonomy" id="1224162"/>
    <lineage>
        <taxon>Bacteria</taxon>
        <taxon>Bacillati</taxon>
        <taxon>Actinomycetota</taxon>
        <taxon>Actinomycetes</taxon>
        <taxon>Mycobacteriales</taxon>
        <taxon>Corynebacteriaceae</taxon>
        <taxon>Corynebacterium</taxon>
    </lineage>
</organism>
<keyword evidence="3" id="KW-1185">Reference proteome</keyword>
<reference evidence="2 3" key="1">
    <citation type="submission" date="2014-05" db="EMBL/GenBank/DDBJ databases">
        <title>Complete genome sequence of Corynebacterium marinum DSM 44953.</title>
        <authorList>
            <person name="Schaffert L."/>
            <person name="Albersmeier A."/>
            <person name="Kalinowski J."/>
            <person name="Ruckert C."/>
        </authorList>
    </citation>
    <scope>NUCLEOTIDE SEQUENCE [LARGE SCALE GENOMIC DNA]</scope>
    <source>
        <strain evidence="2 3">DSM 44953</strain>
    </source>
</reference>
<dbReference type="RefSeq" id="WP_042621445.1">
    <property type="nucleotide sequence ID" value="NZ_CP007790.1"/>
</dbReference>
<proteinExistence type="predicted"/>
<keyword evidence="1" id="KW-1133">Transmembrane helix</keyword>
<feature type="transmembrane region" description="Helical" evidence="1">
    <location>
        <begin position="104"/>
        <end position="124"/>
    </location>
</feature>
<protein>
    <submittedName>
        <fullName evidence="2">Uncharacterized protein</fullName>
    </submittedName>
</protein>
<dbReference type="Proteomes" id="UP000031928">
    <property type="component" value="Chromosome"/>
</dbReference>
<evidence type="ECO:0000313" key="2">
    <source>
        <dbReference type="EMBL" id="AJK68880.1"/>
    </source>
</evidence>
<name>A0A0B6TTJ5_9CORY</name>
<dbReference type="KEGG" id="cmq:B840_06370"/>